<evidence type="ECO:0000313" key="1">
    <source>
        <dbReference type="EMBL" id="OJT13474.1"/>
    </source>
</evidence>
<organism evidence="1 2">
    <name type="scientific">Trametes pubescens</name>
    <name type="common">White-rot fungus</name>
    <dbReference type="NCBI Taxonomy" id="154538"/>
    <lineage>
        <taxon>Eukaryota</taxon>
        <taxon>Fungi</taxon>
        <taxon>Dikarya</taxon>
        <taxon>Basidiomycota</taxon>
        <taxon>Agaricomycotina</taxon>
        <taxon>Agaricomycetes</taxon>
        <taxon>Polyporales</taxon>
        <taxon>Polyporaceae</taxon>
        <taxon>Trametes</taxon>
    </lineage>
</organism>
<keyword evidence="2" id="KW-1185">Reference proteome</keyword>
<protein>
    <submittedName>
        <fullName evidence="1">Uncharacterized protein</fullName>
    </submittedName>
</protein>
<reference evidence="1 2" key="1">
    <citation type="submission" date="2016-10" db="EMBL/GenBank/DDBJ databases">
        <title>Genome sequence of the basidiomycete white-rot fungus Trametes pubescens.</title>
        <authorList>
            <person name="Makela M.R."/>
            <person name="Granchi Z."/>
            <person name="Peng M."/>
            <person name="De Vries R.P."/>
            <person name="Grigoriev I."/>
            <person name="Riley R."/>
            <person name="Hilden K."/>
        </authorList>
    </citation>
    <scope>NUCLEOTIDE SEQUENCE [LARGE SCALE GENOMIC DNA]</scope>
    <source>
        <strain evidence="1 2">FBCC735</strain>
    </source>
</reference>
<gene>
    <name evidence="1" type="ORF">TRAPUB_10004</name>
</gene>
<dbReference type="Proteomes" id="UP000184267">
    <property type="component" value="Unassembled WGS sequence"/>
</dbReference>
<dbReference type="AlphaFoldDB" id="A0A1M2W0U9"/>
<name>A0A1M2W0U9_TRAPU</name>
<accession>A0A1M2W0U9</accession>
<proteinExistence type="predicted"/>
<dbReference type="EMBL" id="MNAD01000406">
    <property type="protein sequence ID" value="OJT13474.1"/>
    <property type="molecule type" value="Genomic_DNA"/>
</dbReference>
<sequence>MHQSPYLVIAVVASMKDHAVSDNVFEHGAKIQAKGGVNKHILWGPYREGVRRFDVGDEGVV</sequence>
<comment type="caution">
    <text evidence="1">The sequence shown here is derived from an EMBL/GenBank/DDBJ whole genome shotgun (WGS) entry which is preliminary data.</text>
</comment>
<evidence type="ECO:0000313" key="2">
    <source>
        <dbReference type="Proteomes" id="UP000184267"/>
    </source>
</evidence>